<keyword evidence="6" id="KW-0472">Membrane</keyword>
<keyword evidence="5" id="KW-0777">Teichoic acid biosynthesis</keyword>
<feature type="domain" description="Glycosyltransferase 2-like" evidence="7">
    <location>
        <begin position="5"/>
        <end position="151"/>
    </location>
</feature>
<dbReference type="Gene3D" id="3.40.50.11820">
    <property type="match status" value="1"/>
</dbReference>
<dbReference type="SUPFAM" id="SSF53756">
    <property type="entry name" value="UDP-Glycosyltransferase/glycogen phosphorylase"/>
    <property type="match status" value="1"/>
</dbReference>
<dbReference type="InterPro" id="IPR051612">
    <property type="entry name" value="Teichoic_Acid_Biosynth"/>
</dbReference>
<organism evidence="8 9">
    <name type="scientific">Nocardiopsis ansamitocini</name>
    <dbReference type="NCBI Taxonomy" id="1670832"/>
    <lineage>
        <taxon>Bacteria</taxon>
        <taxon>Bacillati</taxon>
        <taxon>Actinomycetota</taxon>
        <taxon>Actinomycetes</taxon>
        <taxon>Streptosporangiales</taxon>
        <taxon>Nocardiopsidaceae</taxon>
        <taxon>Nocardiopsis</taxon>
    </lineage>
</organism>
<gene>
    <name evidence="8" type="ORF">Nans01_37030</name>
</gene>
<comment type="similarity">
    <text evidence="2">Belongs to the CDP-glycerol glycerophosphotransferase family.</text>
</comment>
<evidence type="ECO:0000256" key="3">
    <source>
        <dbReference type="ARBA" id="ARBA00022475"/>
    </source>
</evidence>
<dbReference type="InterPro" id="IPR001173">
    <property type="entry name" value="Glyco_trans_2-like"/>
</dbReference>
<dbReference type="Pfam" id="PF00535">
    <property type="entry name" value="Glycos_transf_2"/>
    <property type="match status" value="1"/>
</dbReference>
<dbReference type="Pfam" id="PF04464">
    <property type="entry name" value="Glyphos_transf"/>
    <property type="match status" value="1"/>
</dbReference>
<comment type="caution">
    <text evidence="8">The sequence shown here is derived from an EMBL/GenBank/DDBJ whole genome shotgun (WGS) entry which is preliminary data.</text>
</comment>
<dbReference type="PANTHER" id="PTHR37316:SF3">
    <property type="entry name" value="TEICHOIC ACID GLYCEROL-PHOSPHATE TRANSFERASE"/>
    <property type="match status" value="1"/>
</dbReference>
<keyword evidence="4" id="KW-0808">Transferase</keyword>
<keyword evidence="9" id="KW-1185">Reference proteome</keyword>
<dbReference type="GO" id="GO:0047355">
    <property type="term" value="F:CDP-glycerol glycerophosphotransferase activity"/>
    <property type="evidence" value="ECO:0007669"/>
    <property type="project" value="InterPro"/>
</dbReference>
<dbReference type="SUPFAM" id="SSF53448">
    <property type="entry name" value="Nucleotide-diphospho-sugar transferases"/>
    <property type="match status" value="1"/>
</dbReference>
<dbReference type="PANTHER" id="PTHR37316">
    <property type="entry name" value="TEICHOIC ACID GLYCEROL-PHOSPHATE PRIMASE"/>
    <property type="match status" value="1"/>
</dbReference>
<dbReference type="GO" id="GO:0005886">
    <property type="term" value="C:plasma membrane"/>
    <property type="evidence" value="ECO:0007669"/>
    <property type="project" value="UniProtKB-SubCell"/>
</dbReference>
<protein>
    <recommendedName>
        <fullName evidence="7">Glycosyltransferase 2-like domain-containing protein</fullName>
    </recommendedName>
</protein>
<dbReference type="Gene3D" id="3.40.50.12580">
    <property type="match status" value="1"/>
</dbReference>
<dbReference type="InterPro" id="IPR029044">
    <property type="entry name" value="Nucleotide-diphossugar_trans"/>
</dbReference>
<dbReference type="InterPro" id="IPR043149">
    <property type="entry name" value="TagF_N"/>
</dbReference>
<dbReference type="Gene3D" id="3.90.550.10">
    <property type="entry name" value="Spore Coat Polysaccharide Biosynthesis Protein SpsA, Chain A"/>
    <property type="match status" value="1"/>
</dbReference>
<proteinExistence type="inferred from homology"/>
<dbReference type="GO" id="GO:0019350">
    <property type="term" value="P:teichoic acid biosynthetic process"/>
    <property type="evidence" value="ECO:0007669"/>
    <property type="project" value="UniProtKB-KW"/>
</dbReference>
<name>A0A9W6UK41_9ACTN</name>
<dbReference type="InterPro" id="IPR007554">
    <property type="entry name" value="Glycerophosphate_synth"/>
</dbReference>
<evidence type="ECO:0000313" key="9">
    <source>
        <dbReference type="Proteomes" id="UP001165092"/>
    </source>
</evidence>
<evidence type="ECO:0000259" key="7">
    <source>
        <dbReference type="Pfam" id="PF00535"/>
    </source>
</evidence>
<dbReference type="InterPro" id="IPR043148">
    <property type="entry name" value="TagF_C"/>
</dbReference>
<dbReference type="RefSeq" id="WP_285760829.1">
    <property type="nucleotide sequence ID" value="NZ_BSQG01000006.1"/>
</dbReference>
<evidence type="ECO:0000256" key="4">
    <source>
        <dbReference type="ARBA" id="ARBA00022679"/>
    </source>
</evidence>
<evidence type="ECO:0000256" key="6">
    <source>
        <dbReference type="ARBA" id="ARBA00023136"/>
    </source>
</evidence>
<reference evidence="8" key="1">
    <citation type="submission" date="2023-02" db="EMBL/GenBank/DDBJ databases">
        <title>Nocardiopsis ansamitocini NBRC 112285.</title>
        <authorList>
            <person name="Ichikawa N."/>
            <person name="Sato H."/>
            <person name="Tonouchi N."/>
        </authorList>
    </citation>
    <scope>NUCLEOTIDE SEQUENCE</scope>
    <source>
        <strain evidence="8">NBRC 112285</strain>
    </source>
</reference>
<keyword evidence="3" id="KW-1003">Cell membrane</keyword>
<evidence type="ECO:0000313" key="8">
    <source>
        <dbReference type="EMBL" id="GLU49352.1"/>
    </source>
</evidence>
<evidence type="ECO:0000256" key="1">
    <source>
        <dbReference type="ARBA" id="ARBA00004202"/>
    </source>
</evidence>
<accession>A0A9W6UK41</accession>
<dbReference type="EMBL" id="BSQG01000006">
    <property type="protein sequence ID" value="GLU49352.1"/>
    <property type="molecule type" value="Genomic_DNA"/>
</dbReference>
<comment type="subcellular location">
    <subcellularLocation>
        <location evidence="1">Cell membrane</location>
        <topology evidence="1">Peripheral membrane protein</topology>
    </subcellularLocation>
</comment>
<evidence type="ECO:0000256" key="2">
    <source>
        <dbReference type="ARBA" id="ARBA00010488"/>
    </source>
</evidence>
<dbReference type="Proteomes" id="UP001165092">
    <property type="component" value="Unassembled WGS sequence"/>
</dbReference>
<dbReference type="CDD" id="cd00761">
    <property type="entry name" value="Glyco_tranf_GTA_type"/>
    <property type="match status" value="1"/>
</dbReference>
<dbReference type="AlphaFoldDB" id="A0A9W6UK41"/>
<sequence length="1170" mass="132820">MVTLSVIVPIYNVERYLDECLRSLQLQSWTDLEVVMVDDGSPDDSAVIAQRFAEEDPRFTLVRQSNGGLGAARNTGIRNASGEFLSFVDSDDVIPPFAFGYHMRSLLESGSDFSTGNVHRFSELGTRQSPMHRKIFQTTVKKTHITERDTLLIDRLATNKVWRRAFWDANELWFPEGVLYEDVSVVIPAHFLAAAVDVLASPVYLWRERPSDDKSITQDRLHVKGLEDRFRAVRETSDFLAAHRTPLDKRRWDRTGLGSDLRIFMQVLDIADDEFRQRFLDLGNAYMDTIDPQVYQELSAAERLKWHLVRRRMLPQLLEVLTFNKSVEQKKAKAVRHGVKFYADYPFKDDPAVGIPRSIYRLDRELVIRQKAEEVRWEDGKLVIRGRTCLKFLRPNKRIQQHLRARAVNPATGAEVKLAVTMHQANEFRLPKDAVTARRDWGGYEIVVDPAALRSGGQWQPSEWFVDLLVFNRGLTRRERLARPSSGAPQRPAAQKVGDDVWVRPSWRGSDGLCLAVDPLRAQLAGHRLDGDVLTLDGTVAAPAGAAASLRLTRMPGDVTAEVPMEITAGGAFTAGVPVSALTEGFQQRRSVVGGPVTSERWEVHVVLDNGEAIQVSLADNTREDRYRVQDHQIDVECNSAGWAFLRAGVDRPSITDVSWEGDLLRVSGDFYAADPTGLSFVLKARGRTEERSFPLELDGSRFSVTLRPTALPSFGAQIPLVAGQYRLLVRRTTGPNEWQDSYAQIHHDLLPSLPAATDAAGRTVSLDAIRHDVPVLTVGSALRAEDRGSYAQQQLREKTYPRLRKQPIAPGLLFDSYTGKQFSDSPRGIYEELVRRGIDRPASWLVRDQQVALPDGLTPVPHTSREYFDALARSEFIVSNAHLPLWFEKRPGQTVVQTWHGSMLKRIGFDIEHVQFASRNYHERLRHETKQWDFLVSPSPWATPILQRAFQFEGEILETGYPRNDIFHSPQRDALTREVRERLGLPEGKKVVLYAPTWRDDKFYSPGKYKLDLHLDLQRMYERLGDDHVLMVRRHPNIVDRVPVVGEGFVWDVSTYPEIQELFLVTDLLVTDYSSLMFDFANTGRPILFFTYDLADYRDNLRGFYFDFNETAPGPLLMTSDEVIGAIENIDETHAAHQDKYRAFVKQFCPLDDGKAAARIVDRLFPTLG</sequence>
<evidence type="ECO:0000256" key="5">
    <source>
        <dbReference type="ARBA" id="ARBA00022944"/>
    </source>
</evidence>